<dbReference type="Proteomes" id="UP000005876">
    <property type="component" value="Chromosome"/>
</dbReference>
<dbReference type="HOGENOM" id="CLU_036838_11_0_9"/>
<dbReference type="Pfam" id="PF01156">
    <property type="entry name" value="IU_nuc_hydro"/>
    <property type="match status" value="1"/>
</dbReference>
<evidence type="ECO:0000313" key="5">
    <source>
        <dbReference type="Proteomes" id="UP000005876"/>
    </source>
</evidence>
<proteinExistence type="predicted"/>
<reference evidence="5" key="1">
    <citation type="submission" date="2011-11" db="EMBL/GenBank/DDBJ databases">
        <title>Complete sequence of Paenibacillus terrae HPL-003.</title>
        <authorList>
            <person name="Shin S.H."/>
            <person name="Kim S."/>
            <person name="Kim J.Y."/>
        </authorList>
    </citation>
    <scope>NUCLEOTIDE SEQUENCE [LARGE SCALE GENOMIC DNA]</scope>
    <source>
        <strain evidence="5">HPL-003</strain>
    </source>
</reference>
<organism evidence="4 5">
    <name type="scientific">Paenibacillus terrae (strain HPL-003)</name>
    <dbReference type="NCBI Taxonomy" id="985665"/>
    <lineage>
        <taxon>Bacteria</taxon>
        <taxon>Bacillati</taxon>
        <taxon>Bacillota</taxon>
        <taxon>Bacilli</taxon>
        <taxon>Bacillales</taxon>
        <taxon>Paenibacillaceae</taxon>
        <taxon>Paenibacillus</taxon>
    </lineage>
</organism>
<keyword evidence="1" id="KW-0378">Hydrolase</keyword>
<dbReference type="GO" id="GO:0006152">
    <property type="term" value="P:purine nucleoside catabolic process"/>
    <property type="evidence" value="ECO:0007669"/>
    <property type="project" value="TreeGrafter"/>
</dbReference>
<sequence length="359" mass="39129">MEEPRRKSYGTTAVAFFDRVQIKNLMTKRISIQIVYNEKECCSTVEVIMSKKLILDVDTGIDDALAIAYAVHSPELELLGITTTFGNISVEEATRNSLILLEKLGADAPVVSGAQKPYARELFKPYSRHIHGEDGIGNQLKGSPSRQAASGDAADFIIGQARRYEGKLTLVAVGPLTNLAIALDRCPELPQLLDRLIIMGGAVTVKGNVTPTAEANIYADPEAAAYVLGAGFPLTLVGLDVTMQTLLPQHEVDKWREQGTELGTFMADMTDFYMEAYRNFRPGIAGCALHDPLAVGLAIDSSFVETRPMHIVVEVGDSAEVGRTREVPGKDQAHSQTSIDVALEVDAERFLRHFLSRVV</sequence>
<dbReference type="PANTHER" id="PTHR12304:SF4">
    <property type="entry name" value="URIDINE NUCLEOSIDASE"/>
    <property type="match status" value="1"/>
</dbReference>
<dbReference type="InterPro" id="IPR023186">
    <property type="entry name" value="IUNH"/>
</dbReference>
<name>G7VXE9_PAETH</name>
<keyword evidence="2" id="KW-0326">Glycosidase</keyword>
<evidence type="ECO:0000256" key="1">
    <source>
        <dbReference type="ARBA" id="ARBA00022801"/>
    </source>
</evidence>
<accession>G7VXE9</accession>
<evidence type="ECO:0000313" key="4">
    <source>
        <dbReference type="EMBL" id="AET59391.1"/>
    </source>
</evidence>
<protein>
    <recommendedName>
        <fullName evidence="3">Inosine/uridine-preferring nucleoside hydrolase domain-containing protein</fullName>
    </recommendedName>
</protein>
<feature type="domain" description="Inosine/uridine-preferring nucleoside hydrolase" evidence="3">
    <location>
        <begin position="53"/>
        <end position="351"/>
    </location>
</feature>
<evidence type="ECO:0000259" key="3">
    <source>
        <dbReference type="Pfam" id="PF01156"/>
    </source>
</evidence>
<reference evidence="4 5" key="3">
    <citation type="journal article" date="2012" name="J. Bacteriol.">
        <title>Genome Sequence of Paenibacillus terrae HPL-003, a Xylanase-Producing Bacterium Isolated from Soil Found in Forest Residue.</title>
        <authorList>
            <person name="Shin S.H."/>
            <person name="Kim S."/>
            <person name="Kim J.Y."/>
            <person name="Song H.Y."/>
            <person name="Cho S.J."/>
            <person name="Kim D.R."/>
            <person name="Lee K.I."/>
            <person name="Lim H.K."/>
            <person name="Park N.J."/>
            <person name="Hwang I.T."/>
            <person name="Yang K.S."/>
        </authorList>
    </citation>
    <scope>NUCLEOTIDE SEQUENCE [LARGE SCALE GENOMIC DNA]</scope>
    <source>
        <strain evidence="4 5">HPL-003</strain>
    </source>
</reference>
<dbReference type="STRING" id="985665.HPL003_13190"/>
<dbReference type="CDD" id="cd02650">
    <property type="entry name" value="nuc_hydro_CaPnhB"/>
    <property type="match status" value="1"/>
</dbReference>
<dbReference type="KEGG" id="pta:HPL003_13190"/>
<dbReference type="PANTHER" id="PTHR12304">
    <property type="entry name" value="INOSINE-URIDINE PREFERRING NUCLEOSIDE HYDROLASE"/>
    <property type="match status" value="1"/>
</dbReference>
<evidence type="ECO:0000256" key="2">
    <source>
        <dbReference type="ARBA" id="ARBA00023295"/>
    </source>
</evidence>
<dbReference type="eggNOG" id="COG1957">
    <property type="taxonomic scope" value="Bacteria"/>
</dbReference>
<dbReference type="EMBL" id="CP003107">
    <property type="protein sequence ID" value="AET59391.1"/>
    <property type="molecule type" value="Genomic_DNA"/>
</dbReference>
<dbReference type="InterPro" id="IPR001910">
    <property type="entry name" value="Inosine/uridine_hydrolase_dom"/>
</dbReference>
<dbReference type="AlphaFoldDB" id="G7VXE9"/>
<dbReference type="Gene3D" id="3.90.245.10">
    <property type="entry name" value="Ribonucleoside hydrolase-like"/>
    <property type="match status" value="1"/>
</dbReference>
<dbReference type="GO" id="GO:0005829">
    <property type="term" value="C:cytosol"/>
    <property type="evidence" value="ECO:0007669"/>
    <property type="project" value="TreeGrafter"/>
</dbReference>
<dbReference type="SUPFAM" id="SSF53590">
    <property type="entry name" value="Nucleoside hydrolase"/>
    <property type="match status" value="1"/>
</dbReference>
<reference key="2">
    <citation type="submission" date="2011-11" db="EMBL/GenBank/DDBJ databases">
        <authorList>
            <person name="Shin S.H."/>
            <person name="Kim S."/>
            <person name="Kim J.Y."/>
        </authorList>
    </citation>
    <scope>NUCLEOTIDE SEQUENCE</scope>
    <source>
        <strain>HPL-003</strain>
    </source>
</reference>
<gene>
    <name evidence="4" type="ordered locus">HPL003_13190</name>
</gene>
<dbReference type="InterPro" id="IPR036452">
    <property type="entry name" value="Ribo_hydro-like"/>
</dbReference>
<dbReference type="GO" id="GO:0008477">
    <property type="term" value="F:purine nucleosidase activity"/>
    <property type="evidence" value="ECO:0007669"/>
    <property type="project" value="TreeGrafter"/>
</dbReference>